<dbReference type="CDD" id="cd00586">
    <property type="entry name" value="4HBT"/>
    <property type="match status" value="1"/>
</dbReference>
<protein>
    <submittedName>
        <fullName evidence="1">Acyl-CoA thioesterase FadM</fullName>
    </submittedName>
</protein>
<organism evidence="1 2">
    <name type="scientific">Pseudobacteriovorax antillogorgiicola</name>
    <dbReference type="NCBI Taxonomy" id="1513793"/>
    <lineage>
        <taxon>Bacteria</taxon>
        <taxon>Pseudomonadati</taxon>
        <taxon>Bdellovibrionota</taxon>
        <taxon>Oligoflexia</taxon>
        <taxon>Oligoflexales</taxon>
        <taxon>Pseudobacteriovoracaceae</taxon>
        <taxon>Pseudobacteriovorax</taxon>
    </lineage>
</organism>
<dbReference type="STRING" id="1513793.SAMN06296036_10635"/>
<keyword evidence="2" id="KW-1185">Reference proteome</keyword>
<dbReference type="SUPFAM" id="SSF54637">
    <property type="entry name" value="Thioesterase/thiol ester dehydrase-isomerase"/>
    <property type="match status" value="1"/>
</dbReference>
<dbReference type="Gene3D" id="3.10.129.10">
    <property type="entry name" value="Hotdog Thioesterase"/>
    <property type="match status" value="1"/>
</dbReference>
<dbReference type="Proteomes" id="UP000192907">
    <property type="component" value="Unassembled WGS sequence"/>
</dbReference>
<dbReference type="Pfam" id="PF13279">
    <property type="entry name" value="4HBT_2"/>
    <property type="match status" value="1"/>
</dbReference>
<sequence length="179" mass="21057">MISYFLRHLLVAFRSDRSKIESFNQEFELSLHSWPTDCDSNIHVNTARYFVYMELARFDISLRSGLFSYCRRKKIAPLVLGAKVTYRREIKPFQKVTIKSKILGHDHRFIYFEQRIVSNKGIHAKGYLRVAFYKNGFVDPKVLNDVCQVPYDNHPLPADVKLWIESEDLILAELNQVKD</sequence>
<dbReference type="EMBL" id="FWZT01000006">
    <property type="protein sequence ID" value="SMF16396.1"/>
    <property type="molecule type" value="Genomic_DNA"/>
</dbReference>
<dbReference type="RefSeq" id="WP_159455266.1">
    <property type="nucleotide sequence ID" value="NZ_FWZT01000006.1"/>
</dbReference>
<evidence type="ECO:0000313" key="2">
    <source>
        <dbReference type="Proteomes" id="UP000192907"/>
    </source>
</evidence>
<dbReference type="PANTHER" id="PTHR12475:SF4">
    <property type="entry name" value="PROTEIN THEM6"/>
    <property type="match status" value="1"/>
</dbReference>
<accession>A0A1Y6BLX6</accession>
<dbReference type="PANTHER" id="PTHR12475">
    <property type="match status" value="1"/>
</dbReference>
<name>A0A1Y6BLX6_9BACT</name>
<gene>
    <name evidence="1" type="ORF">SAMN06296036_10635</name>
</gene>
<evidence type="ECO:0000313" key="1">
    <source>
        <dbReference type="EMBL" id="SMF16396.1"/>
    </source>
</evidence>
<dbReference type="InterPro" id="IPR051490">
    <property type="entry name" value="THEM6_lcsJ_thioesterase"/>
</dbReference>
<proteinExistence type="predicted"/>
<dbReference type="InterPro" id="IPR029069">
    <property type="entry name" value="HotDog_dom_sf"/>
</dbReference>
<reference evidence="2" key="1">
    <citation type="submission" date="2017-04" db="EMBL/GenBank/DDBJ databases">
        <authorList>
            <person name="Varghese N."/>
            <person name="Submissions S."/>
        </authorList>
    </citation>
    <scope>NUCLEOTIDE SEQUENCE [LARGE SCALE GENOMIC DNA]</scope>
    <source>
        <strain evidence="2">RKEM611</strain>
    </source>
</reference>
<dbReference type="AlphaFoldDB" id="A0A1Y6BLX6"/>